<gene>
    <name evidence="2" type="ORF">J7I43_21505</name>
</gene>
<dbReference type="EMBL" id="JAGHKP010000004">
    <property type="protein sequence ID" value="MBO9154819.1"/>
    <property type="molecule type" value="Genomic_DNA"/>
</dbReference>
<feature type="transmembrane region" description="Helical" evidence="1">
    <location>
        <begin position="12"/>
        <end position="32"/>
    </location>
</feature>
<protein>
    <submittedName>
        <fullName evidence="2">Uncharacterized protein</fullName>
    </submittedName>
</protein>
<accession>A0ABS3YJJ2</accession>
<feature type="transmembrane region" description="Helical" evidence="1">
    <location>
        <begin position="52"/>
        <end position="70"/>
    </location>
</feature>
<reference evidence="3" key="1">
    <citation type="submission" date="2021-03" db="EMBL/GenBank/DDBJ databases">
        <title>Assistant Professor.</title>
        <authorList>
            <person name="Huq M.A."/>
        </authorList>
    </citation>
    <scope>NUCLEOTIDE SEQUENCE [LARGE SCALE GENOMIC DNA]</scope>
    <source>
        <strain evidence="3">MAH-28</strain>
    </source>
</reference>
<feature type="transmembrane region" description="Helical" evidence="1">
    <location>
        <begin position="77"/>
        <end position="101"/>
    </location>
</feature>
<keyword evidence="1" id="KW-0812">Transmembrane</keyword>
<feature type="transmembrane region" description="Helical" evidence="1">
    <location>
        <begin position="121"/>
        <end position="140"/>
    </location>
</feature>
<evidence type="ECO:0000313" key="3">
    <source>
        <dbReference type="Proteomes" id="UP000679126"/>
    </source>
</evidence>
<dbReference type="Proteomes" id="UP000679126">
    <property type="component" value="Unassembled WGS sequence"/>
</dbReference>
<comment type="caution">
    <text evidence="2">The sequence shown here is derived from an EMBL/GenBank/DDBJ whole genome shotgun (WGS) entry which is preliminary data.</text>
</comment>
<keyword evidence="1" id="KW-0472">Membrane</keyword>
<keyword evidence="1" id="KW-1133">Transmembrane helix</keyword>
<sequence length="151" mass="17658">MEFLYISNRVLLSGYIAYGLIFILHIGFLIVYIRSLRAGEFVGGEYSLSGDWRRVLPLLVCLQLPFLFLWRSLRTKTWLTIFVAASALIALYYERIVVFLTGFLRDYVPSSWSYYHDRSNTWWFILAGLPAYFAIIYVLAGERARKRGDTF</sequence>
<evidence type="ECO:0000256" key="1">
    <source>
        <dbReference type="SAM" id="Phobius"/>
    </source>
</evidence>
<name>A0ABS3YJJ2_9BACT</name>
<dbReference type="RefSeq" id="WP_209147933.1">
    <property type="nucleotide sequence ID" value="NZ_JAGHKP010000004.1"/>
</dbReference>
<organism evidence="2 3">
    <name type="scientific">Chitinophaga chungangae</name>
    <dbReference type="NCBI Taxonomy" id="2821488"/>
    <lineage>
        <taxon>Bacteria</taxon>
        <taxon>Pseudomonadati</taxon>
        <taxon>Bacteroidota</taxon>
        <taxon>Chitinophagia</taxon>
        <taxon>Chitinophagales</taxon>
        <taxon>Chitinophagaceae</taxon>
        <taxon>Chitinophaga</taxon>
    </lineage>
</organism>
<keyword evidence="3" id="KW-1185">Reference proteome</keyword>
<proteinExistence type="predicted"/>
<evidence type="ECO:0000313" key="2">
    <source>
        <dbReference type="EMBL" id="MBO9154819.1"/>
    </source>
</evidence>